<evidence type="ECO:0000313" key="2">
    <source>
        <dbReference type="EMBL" id="QVW27704.1"/>
    </source>
</evidence>
<dbReference type="GO" id="GO:0016301">
    <property type="term" value="F:kinase activity"/>
    <property type="evidence" value="ECO:0007669"/>
    <property type="project" value="UniProtKB-KW"/>
</dbReference>
<accession>A0A8E7KY21</accession>
<organism evidence="2 3">
    <name type="scientific">Hafnia phage Pocis76</name>
    <dbReference type="NCBI Taxonomy" id="2831174"/>
    <lineage>
        <taxon>Viruses</taxon>
        <taxon>Duplodnaviria</taxon>
        <taxon>Heunggongvirae</taxon>
        <taxon>Uroviricota</taxon>
        <taxon>Caudoviricetes</taxon>
        <taxon>Drexlerviridae</taxon>
        <taxon>Tempevirinae</taxon>
        <taxon>Pocisvirus</taxon>
        <taxon>Pocisvirus pocis76</taxon>
    </lineage>
</organism>
<keyword evidence="2" id="KW-0808">Transferase</keyword>
<dbReference type="InterPro" id="IPR056782">
    <property type="entry name" value="HAD_PNKP"/>
</dbReference>
<feature type="domain" description="Polynucleotide kinase PNKP phosphatase" evidence="1">
    <location>
        <begin position="4"/>
        <end position="149"/>
    </location>
</feature>
<keyword evidence="3" id="KW-1185">Reference proteome</keyword>
<proteinExistence type="predicted"/>
<dbReference type="Proteomes" id="UP000678489">
    <property type="component" value="Segment"/>
</dbReference>
<sequence length="252" mass="29437">MRYYIFDLDGTLADGTHRLHLLPKHDLHLTESWIEFNRACVNDAPIKDTIRVMNAIYDACEAADEGDQVIILTGRSDDANRETIEWLYDMGCKYHRLEMRGKTDNRPDTTIKEEFLRGLGLENIVACWDDSVKVIRHFRSLGLTVYQVCEYEPDPSRVDLQSHGEDEEEVKPAGEPVYKLYKAIDAIDSNLSYFLFKEFENGTRFYSVMSASRFNDDLEAIEYFKKLGAVWLDKYNLSRRFDMEEPIFIAEW</sequence>
<dbReference type="EMBL" id="MW689258">
    <property type="protein sequence ID" value="QVW27704.1"/>
    <property type="molecule type" value="Genomic_DNA"/>
</dbReference>
<protein>
    <submittedName>
        <fullName evidence="2">Polynucleotide kinase/phosphatase</fullName>
    </submittedName>
</protein>
<name>A0A8E7KY21_9CAUD</name>
<dbReference type="Pfam" id="PF25109">
    <property type="entry name" value="HAD_PNKP"/>
    <property type="match status" value="1"/>
</dbReference>
<keyword evidence="2" id="KW-0418">Kinase</keyword>
<reference evidence="2" key="1">
    <citation type="submission" date="2021-03" db="EMBL/GenBank/DDBJ databases">
        <title>Complete genome sequence of Hafnia phage Pocis76.</title>
        <authorList>
            <person name="Dislers A."/>
            <person name="Zrelovs N."/>
            <person name="Kazaks A."/>
        </authorList>
    </citation>
    <scope>NUCLEOTIDE SEQUENCE</scope>
</reference>
<evidence type="ECO:0000313" key="3">
    <source>
        <dbReference type="Proteomes" id="UP000678489"/>
    </source>
</evidence>
<evidence type="ECO:0000259" key="1">
    <source>
        <dbReference type="Pfam" id="PF25109"/>
    </source>
</evidence>